<evidence type="ECO:0000313" key="2">
    <source>
        <dbReference type="EMBL" id="ERJ78245.1"/>
    </source>
</evidence>
<dbReference type="AlphaFoldDB" id="U2JEL9"/>
<feature type="transmembrane region" description="Helical" evidence="1">
    <location>
        <begin position="46"/>
        <end position="65"/>
    </location>
</feature>
<keyword evidence="1" id="KW-0472">Membrane</keyword>
<dbReference type="PATRIC" id="fig|1227275.3.peg.306"/>
<organism evidence="2 3">
    <name type="scientific">Streptococcus sobrinus W1703</name>
    <dbReference type="NCBI Taxonomy" id="1227275"/>
    <lineage>
        <taxon>Bacteria</taxon>
        <taxon>Bacillati</taxon>
        <taxon>Bacillota</taxon>
        <taxon>Bacilli</taxon>
        <taxon>Lactobacillales</taxon>
        <taxon>Streptococcaceae</taxon>
        <taxon>Streptococcus</taxon>
    </lineage>
</organism>
<proteinExistence type="predicted"/>
<dbReference type="HOGENOM" id="CLU_2829556_0_0_9"/>
<keyword evidence="1" id="KW-1133">Transmembrane helix</keyword>
<reference evidence="2 3" key="1">
    <citation type="submission" date="2013-06" db="EMBL/GenBank/DDBJ databases">
        <authorList>
            <person name="Weinstock G."/>
            <person name="Sodergren E."/>
            <person name="Lobos E.A."/>
            <person name="Fulton L."/>
            <person name="Fulton R."/>
            <person name="Courtney L."/>
            <person name="Fronick C."/>
            <person name="O'Laughlin M."/>
            <person name="Godfrey J."/>
            <person name="Wilson R.M."/>
            <person name="Miner T."/>
            <person name="Farmer C."/>
            <person name="Delehaunty K."/>
            <person name="Cordes M."/>
            <person name="Minx P."/>
            <person name="Tomlinson C."/>
            <person name="Chen J."/>
            <person name="Wollam A."/>
            <person name="Pepin K.H."/>
            <person name="Bhonagiri V."/>
            <person name="Zhang X."/>
            <person name="Warren W."/>
            <person name="Mitreva M."/>
            <person name="Mardis E.R."/>
            <person name="Wilson R.K."/>
        </authorList>
    </citation>
    <scope>NUCLEOTIDE SEQUENCE [LARGE SCALE GENOMIC DNA]</scope>
    <source>
        <strain evidence="2 3">W1703</strain>
    </source>
</reference>
<accession>U2JEL9</accession>
<dbReference type="Proteomes" id="UP000016617">
    <property type="component" value="Unassembled WGS sequence"/>
</dbReference>
<name>U2JEL9_9STRE</name>
<evidence type="ECO:0000313" key="3">
    <source>
        <dbReference type="Proteomes" id="UP000016617"/>
    </source>
</evidence>
<dbReference type="RefSeq" id="WP_021673430.1">
    <property type="nucleotide sequence ID" value="NZ_KI259675.1"/>
</dbReference>
<evidence type="ECO:0000256" key="1">
    <source>
        <dbReference type="SAM" id="Phobius"/>
    </source>
</evidence>
<dbReference type="EMBL" id="AWVA01000016">
    <property type="protein sequence ID" value="ERJ78245.1"/>
    <property type="molecule type" value="Genomic_DNA"/>
</dbReference>
<protein>
    <submittedName>
        <fullName evidence="2">Uncharacterized protein</fullName>
    </submittedName>
</protein>
<comment type="caution">
    <text evidence="2">The sequence shown here is derived from an EMBL/GenBank/DDBJ whole genome shotgun (WGS) entry which is preliminary data.</text>
</comment>
<sequence>MAKKNFVRNDTKLETKEKLILKILKGIEPEQKKTWKKDKLPMKSGFYASFLFFSCFLGVLGILYYV</sequence>
<keyword evidence="1" id="KW-0812">Transmembrane</keyword>
<gene>
    <name evidence="2" type="ORF">HMPREF1557_00345</name>
</gene>